<dbReference type="Gene3D" id="3.40.30.10">
    <property type="entry name" value="Glutaredoxin"/>
    <property type="match status" value="1"/>
</dbReference>
<keyword evidence="2" id="KW-1185">Reference proteome</keyword>
<evidence type="ECO:0000313" key="2">
    <source>
        <dbReference type="Proteomes" id="UP001171916"/>
    </source>
</evidence>
<dbReference type="Pfam" id="PF11009">
    <property type="entry name" value="BrxC"/>
    <property type="match status" value="1"/>
</dbReference>
<dbReference type="EMBL" id="JAUEPH010000003">
    <property type="protein sequence ID" value="MDN3204334.1"/>
    <property type="molecule type" value="Genomic_DNA"/>
</dbReference>
<comment type="caution">
    <text evidence="1">The sequence shown here is derived from an EMBL/GenBank/DDBJ whole genome shotgun (WGS) entry which is preliminary data.</text>
</comment>
<accession>A0ABT7YCT7</accession>
<evidence type="ECO:0000313" key="1">
    <source>
        <dbReference type="EMBL" id="MDN3204334.1"/>
    </source>
</evidence>
<dbReference type="RefSeq" id="WP_289999882.1">
    <property type="nucleotide sequence ID" value="NZ_JAUEPH010000003.1"/>
</dbReference>
<dbReference type="NCBIfam" id="TIGR04019">
    <property type="entry name" value="B_thiol_YtxJ"/>
    <property type="match status" value="1"/>
</dbReference>
<dbReference type="SUPFAM" id="SSF52833">
    <property type="entry name" value="Thioredoxin-like"/>
    <property type="match status" value="1"/>
</dbReference>
<reference evidence="1" key="1">
    <citation type="submission" date="2023-06" db="EMBL/GenBank/DDBJ databases">
        <title>Robiginitalea aurantiacus sp. nov. and Algoriphagus sediminis sp. nov., isolated from coastal sediment.</title>
        <authorList>
            <person name="Zhou Z.Y."/>
            <person name="An J."/>
            <person name="Jia Y.W."/>
            <person name="Du Z.J."/>
        </authorList>
    </citation>
    <scope>NUCLEOTIDE SEQUENCE</scope>
    <source>
        <strain evidence="1">C2-7</strain>
    </source>
</reference>
<name>A0ABT7YCT7_9BACT</name>
<dbReference type="Proteomes" id="UP001171916">
    <property type="component" value="Unassembled WGS sequence"/>
</dbReference>
<dbReference type="InterPro" id="IPR036249">
    <property type="entry name" value="Thioredoxin-like_sf"/>
</dbReference>
<gene>
    <name evidence="1" type="primary">ytxJ</name>
    <name evidence="1" type="ORF">QVH07_09240</name>
</gene>
<dbReference type="InterPro" id="IPR022551">
    <property type="entry name" value="BrxC"/>
</dbReference>
<sequence length="112" mass="13128">MNWKELTTEEQLEEIKRVSKEKPVLIFKHSTRCSISSMSLNRLLRKWQESDSQKVEPYFLDLIAHRDISDLVARQFEVYHQSPQAIIIKNGKAVYDSSHFNISYQDILSQGS</sequence>
<protein>
    <submittedName>
        <fullName evidence="1">Bacillithiol system redox-active protein YtxJ</fullName>
    </submittedName>
</protein>
<organism evidence="1 2">
    <name type="scientific">Algoriphagus sediminis</name>
    <dbReference type="NCBI Taxonomy" id="3057113"/>
    <lineage>
        <taxon>Bacteria</taxon>
        <taxon>Pseudomonadati</taxon>
        <taxon>Bacteroidota</taxon>
        <taxon>Cytophagia</taxon>
        <taxon>Cytophagales</taxon>
        <taxon>Cyclobacteriaceae</taxon>
        <taxon>Algoriphagus</taxon>
    </lineage>
</organism>
<proteinExistence type="predicted"/>